<dbReference type="AlphaFoldDB" id="Q6CLN4"/>
<dbReference type="GO" id="GO:0006606">
    <property type="term" value="P:protein import into nucleus"/>
    <property type="evidence" value="ECO:0007669"/>
    <property type="project" value="TreeGrafter"/>
</dbReference>
<evidence type="ECO:0000256" key="3">
    <source>
        <dbReference type="ARBA" id="ARBA00022816"/>
    </source>
</evidence>
<dbReference type="InterPro" id="IPR037700">
    <property type="entry name" value="NUP88/NUP82"/>
</dbReference>
<dbReference type="PaxDb" id="284590-Q6CLN4"/>
<dbReference type="KEGG" id="kla:KLLA0_F01661g"/>
<dbReference type="OMA" id="KRNVIKQ"/>
<evidence type="ECO:0000256" key="2">
    <source>
        <dbReference type="ARBA" id="ARBA00022448"/>
    </source>
</evidence>
<dbReference type="GO" id="GO:0000056">
    <property type="term" value="P:ribosomal small subunit export from nucleus"/>
    <property type="evidence" value="ECO:0007669"/>
    <property type="project" value="InterPro"/>
</dbReference>
<evidence type="ECO:0000256" key="7">
    <source>
        <dbReference type="ARBA" id="ARBA00023242"/>
    </source>
</evidence>
<dbReference type="HOGENOM" id="CLU_398512_0_0_1"/>
<dbReference type="Gene3D" id="2.130.10.10">
    <property type="entry name" value="YVTN repeat-like/Quinoprotein amine dehydrogenase"/>
    <property type="match status" value="1"/>
</dbReference>
<dbReference type="GO" id="GO:0005643">
    <property type="term" value="C:nuclear pore"/>
    <property type="evidence" value="ECO:0007669"/>
    <property type="project" value="UniProtKB-SubCell"/>
</dbReference>
<evidence type="ECO:0000313" key="10">
    <source>
        <dbReference type="Proteomes" id="UP000000598"/>
    </source>
</evidence>
<dbReference type="EMBL" id="CR382126">
    <property type="protein sequence ID" value="CAG97862.1"/>
    <property type="molecule type" value="Genomic_DNA"/>
</dbReference>
<dbReference type="FunCoup" id="Q6CLN4">
    <property type="interactions" value="173"/>
</dbReference>
<organism evidence="9 10">
    <name type="scientific">Kluyveromyces lactis (strain ATCC 8585 / CBS 2359 / DSM 70799 / NBRC 1267 / NRRL Y-1140 / WM37)</name>
    <name type="common">Yeast</name>
    <name type="synonym">Candida sphaerica</name>
    <dbReference type="NCBI Taxonomy" id="284590"/>
    <lineage>
        <taxon>Eukaryota</taxon>
        <taxon>Fungi</taxon>
        <taxon>Dikarya</taxon>
        <taxon>Ascomycota</taxon>
        <taxon>Saccharomycotina</taxon>
        <taxon>Saccharomycetes</taxon>
        <taxon>Saccharomycetales</taxon>
        <taxon>Saccharomycetaceae</taxon>
        <taxon>Kluyveromyces</taxon>
    </lineage>
</organism>
<proteinExistence type="predicted"/>
<dbReference type="InParanoid" id="Q6CLN4"/>
<keyword evidence="10" id="KW-1185">Reference proteome</keyword>
<dbReference type="PANTHER" id="PTHR13257:SF0">
    <property type="entry name" value="NUCLEAR PORE COMPLEX PROTEIN NUP88"/>
    <property type="match status" value="1"/>
</dbReference>
<dbReference type="GO" id="GO:0017056">
    <property type="term" value="F:structural constituent of nuclear pore"/>
    <property type="evidence" value="ECO:0007669"/>
    <property type="project" value="InterPro"/>
</dbReference>
<dbReference type="InterPro" id="IPR015943">
    <property type="entry name" value="WD40/YVTN_repeat-like_dom_sf"/>
</dbReference>
<dbReference type="STRING" id="284590.Q6CLN4"/>
<evidence type="ECO:0000256" key="4">
    <source>
        <dbReference type="ARBA" id="ARBA00022927"/>
    </source>
</evidence>
<comment type="subcellular location">
    <subcellularLocation>
        <location evidence="1">Nucleus</location>
        <location evidence="1">Nuclear pore complex</location>
    </subcellularLocation>
</comment>
<dbReference type="eggNOG" id="ENOG502T8MV">
    <property type="taxonomic scope" value="Eukaryota"/>
</dbReference>
<keyword evidence="3" id="KW-0509">mRNA transport</keyword>
<accession>Q6CLN4</accession>
<evidence type="ECO:0000256" key="5">
    <source>
        <dbReference type="ARBA" id="ARBA00023010"/>
    </source>
</evidence>
<dbReference type="PANTHER" id="PTHR13257">
    <property type="entry name" value="NUCLEOPORIN NUP84-RELATED"/>
    <property type="match status" value="1"/>
</dbReference>
<dbReference type="DNASU" id="2895945"/>
<feature type="coiled-coil region" evidence="8">
    <location>
        <begin position="530"/>
        <end position="595"/>
    </location>
</feature>
<evidence type="ECO:0000256" key="6">
    <source>
        <dbReference type="ARBA" id="ARBA00023132"/>
    </source>
</evidence>
<keyword evidence="6" id="KW-0906">Nuclear pore complex</keyword>
<name>Q6CLN4_KLULA</name>
<dbReference type="GO" id="GO:0000055">
    <property type="term" value="P:ribosomal large subunit export from nucleus"/>
    <property type="evidence" value="ECO:0007669"/>
    <property type="project" value="InterPro"/>
</dbReference>
<keyword evidence="5" id="KW-0811">Translocation</keyword>
<gene>
    <name evidence="9" type="ORF">KLLA0_F01661g</name>
</gene>
<evidence type="ECO:0000313" key="9">
    <source>
        <dbReference type="EMBL" id="CAG97862.1"/>
    </source>
</evidence>
<protein>
    <submittedName>
        <fullName evidence="9">KLLA0F01661p</fullName>
    </submittedName>
</protein>
<dbReference type="SUPFAM" id="SSF50969">
    <property type="entry name" value="YVTN repeat-like/Quinoprotein amine dehydrogenase"/>
    <property type="match status" value="1"/>
</dbReference>
<reference evidence="9 10" key="1">
    <citation type="journal article" date="2004" name="Nature">
        <title>Genome evolution in yeasts.</title>
        <authorList>
            <consortium name="Genolevures"/>
            <person name="Dujon B."/>
            <person name="Sherman D."/>
            <person name="Fischer G."/>
            <person name="Durrens P."/>
            <person name="Casaregola S."/>
            <person name="Lafontaine I."/>
            <person name="de Montigny J."/>
            <person name="Marck C."/>
            <person name="Neuveglise C."/>
            <person name="Talla E."/>
            <person name="Goffard N."/>
            <person name="Frangeul L."/>
            <person name="Aigle M."/>
            <person name="Anthouard V."/>
            <person name="Babour A."/>
            <person name="Barbe V."/>
            <person name="Barnay S."/>
            <person name="Blanchin S."/>
            <person name="Beckerich J.M."/>
            <person name="Beyne E."/>
            <person name="Bleykasten C."/>
            <person name="Boisrame A."/>
            <person name="Boyer J."/>
            <person name="Cattolico L."/>
            <person name="Confanioleri F."/>
            <person name="de Daruvar A."/>
            <person name="Despons L."/>
            <person name="Fabre E."/>
            <person name="Fairhead C."/>
            <person name="Ferry-Dumazet H."/>
            <person name="Groppi A."/>
            <person name="Hantraye F."/>
            <person name="Hennequin C."/>
            <person name="Jauniaux N."/>
            <person name="Joyet P."/>
            <person name="Kachouri R."/>
            <person name="Kerrest A."/>
            <person name="Koszul R."/>
            <person name="Lemaire M."/>
            <person name="Lesur I."/>
            <person name="Ma L."/>
            <person name="Muller H."/>
            <person name="Nicaud J.M."/>
            <person name="Nikolski M."/>
            <person name="Oztas S."/>
            <person name="Ozier-Kalogeropoulos O."/>
            <person name="Pellenz S."/>
            <person name="Potier S."/>
            <person name="Richard G.F."/>
            <person name="Straub M.L."/>
            <person name="Suleau A."/>
            <person name="Swennene D."/>
            <person name="Tekaia F."/>
            <person name="Wesolowski-Louvel M."/>
            <person name="Westhof E."/>
            <person name="Wirth B."/>
            <person name="Zeniou-Meyer M."/>
            <person name="Zivanovic I."/>
            <person name="Bolotin-Fukuhara M."/>
            <person name="Thierry A."/>
            <person name="Bouchier C."/>
            <person name="Caudron B."/>
            <person name="Scarpelli C."/>
            <person name="Gaillardin C."/>
            <person name="Weissenbach J."/>
            <person name="Wincker P."/>
            <person name="Souciet J.L."/>
        </authorList>
    </citation>
    <scope>NUCLEOTIDE SEQUENCE [LARGE SCALE GENOMIC DNA]</scope>
    <source>
        <strain evidence="10">ATCC 8585 / CBS 2359 / DSM 70799 / NBRC 1267 / NRRL Y-1140 / WM37</strain>
    </source>
</reference>
<keyword evidence="7" id="KW-0539">Nucleus</keyword>
<dbReference type="Proteomes" id="UP000000598">
    <property type="component" value="Chromosome F"/>
</dbReference>
<sequence length="687" mass="78518">MLLFNTEDLKAIFQEVSLNPSDRLVCNNSNTIYLWQDNILRVQSDHETQYRSYNVELPFVPEQMVISPSGGLVAFHANSELYVMEVNEQSRLRKHFNTSLGIKKLLWHPLATYGLSFVILHDDSTIRIYDLEDLEPESITVFNRKSRSFGLSDHVESVCDIAFDPTGLTLYLLSSFNYCDIYAIHPCLPKNFSLRSNDTSNVTSRTKNGSLADYMLHKSLSLYNSLDKQLKLISGSDPDVESDYLTLKHDLLKQIQFFDNYKKNDGIDTFTSKAIRNSVPQGPFIIKKFPTALNAKEVTGLTIIPVGERLGLLNLQFIDGTNVVLFSDSEIVMSWSLRSNTTFNNLSVITMFNAKGQCQLLNSSEPKLVFTGDSSTTIMEMPWLEPLAQCIRLHDFSIIDDVKFENKIRTVSGTFLGVLSTLSGDILYNGNSFKVIESNDKSTTQKPINRTDEVKYTYKPSLPTSGKELDMLLTKYKTEANGFISGIPDSLAPLPLKNNSNERQLEVVSELYKETMKRVKLGQMILFRMFNKSNEEVAELHRQLRKTNEIEMLRNKLNGNLGDLQERYSRYEEKSKTLEKRLDKLKETFSSIENNEKLRTSSISEAELVWFKSIKNQVLKFNNYVHLTNKLREELEFLDTQLRSTTKGDDFFSELEFSSLQQMLLNDKKVINSCMNELSASIEDLAV</sequence>
<evidence type="ECO:0000256" key="1">
    <source>
        <dbReference type="ARBA" id="ARBA00004567"/>
    </source>
</evidence>
<evidence type="ECO:0000256" key="8">
    <source>
        <dbReference type="SAM" id="Coils"/>
    </source>
</evidence>
<keyword evidence="4" id="KW-0653">Protein transport</keyword>
<keyword evidence="2" id="KW-0813">Transport</keyword>
<dbReference type="GO" id="GO:0006406">
    <property type="term" value="P:mRNA export from nucleus"/>
    <property type="evidence" value="ECO:0007669"/>
    <property type="project" value="TreeGrafter"/>
</dbReference>
<dbReference type="InterPro" id="IPR011044">
    <property type="entry name" value="Quino_amine_DH_bsu"/>
</dbReference>
<keyword evidence="8" id="KW-0175">Coiled coil</keyword>